<organism evidence="2 3">
    <name type="scientific">Bombardia bombarda</name>
    <dbReference type="NCBI Taxonomy" id="252184"/>
    <lineage>
        <taxon>Eukaryota</taxon>
        <taxon>Fungi</taxon>
        <taxon>Dikarya</taxon>
        <taxon>Ascomycota</taxon>
        <taxon>Pezizomycotina</taxon>
        <taxon>Sordariomycetes</taxon>
        <taxon>Sordariomycetidae</taxon>
        <taxon>Sordariales</taxon>
        <taxon>Lasiosphaeriaceae</taxon>
        <taxon>Bombardia</taxon>
    </lineage>
</organism>
<name>A0AA39XMM3_9PEZI</name>
<comment type="caution">
    <text evidence="2">The sequence shown here is derived from an EMBL/GenBank/DDBJ whole genome shotgun (WGS) entry which is preliminary data.</text>
</comment>
<proteinExistence type="predicted"/>
<dbReference type="AlphaFoldDB" id="A0AA39XMM3"/>
<dbReference type="Proteomes" id="UP001174934">
    <property type="component" value="Unassembled WGS sequence"/>
</dbReference>
<dbReference type="PANTHER" id="PTHR10622:SF10">
    <property type="entry name" value="HET DOMAIN-CONTAINING PROTEIN"/>
    <property type="match status" value="1"/>
</dbReference>
<dbReference type="InterPro" id="IPR010730">
    <property type="entry name" value="HET"/>
</dbReference>
<evidence type="ECO:0000313" key="2">
    <source>
        <dbReference type="EMBL" id="KAK0636714.1"/>
    </source>
</evidence>
<dbReference type="PANTHER" id="PTHR10622">
    <property type="entry name" value="HET DOMAIN-CONTAINING PROTEIN"/>
    <property type="match status" value="1"/>
</dbReference>
<feature type="domain" description="Heterokaryon incompatibility" evidence="1">
    <location>
        <begin position="22"/>
        <end position="173"/>
    </location>
</feature>
<keyword evidence="3" id="KW-1185">Reference proteome</keyword>
<accession>A0AA39XMM3</accession>
<protein>
    <submittedName>
        <fullName evidence="2">Heterokaryon incompatibility protein-domain-containing protein</fullName>
    </submittedName>
</protein>
<sequence length="658" mass="72661">MRLLNVETLQLELFEGGPKAAYAILSHTWGDGEVSFQDITLNGSVVKAKKGFSKIVGCCAKARSEGYRYVWIDTCCIDKSSSAELSEAINSMFKWYQAAEVCYVFLSDVKGVATPMDMSLSGSLSLSVSVSGLVEEQQQQQQQQQQIPKPGSDAMWELLVKSRWFTRGWTLQELLAPLEVIFYDSEWRELGTRETLSLDIYDITGIEVDVLTMDKSWTDFSVAQRLSWASARHTSRVEDEAYCLMGLFGVNMPLLYGEGQKAFKRLQLEIMRQSYDPSILAWASPDSHGVIGGVLAQSPAMFEDCGDIDWKPPFPSVGGGGGGGGGGRAATLLDNQFNSFCHDIIGSSLRMQVGVVEPPPPGGPPMVLKAFGDITNFDDSSTAVHPEGDQTAELIHFPRGLGESYAHDRAFREFDFGFLQHTGRSIALVILEGCMKHRRHTIGIVLCRDATGLMKRVHFPSRFLVPGRMLPLFTANICTLHVALSGSEVLHQQPLPNWAKCLVRFPDHLRRARLLVSRPLGEMTDYASLSLRPCFALMHKAGVSRAMAFRHRTDPSLSFLLVFTLIRPATAPLASFKSRYYSEKWIQVGLVQGLDTDGITSEKDLLPVELPAGGGSAPLRSWLFELSPTTELAVRMRKHPSFHVAILEFRAKDGGDGG</sequence>
<evidence type="ECO:0000259" key="1">
    <source>
        <dbReference type="Pfam" id="PF06985"/>
    </source>
</evidence>
<reference evidence="2" key="1">
    <citation type="submission" date="2023-06" db="EMBL/GenBank/DDBJ databases">
        <title>Genome-scale phylogeny and comparative genomics of the fungal order Sordariales.</title>
        <authorList>
            <consortium name="Lawrence Berkeley National Laboratory"/>
            <person name="Hensen N."/>
            <person name="Bonometti L."/>
            <person name="Westerberg I."/>
            <person name="Brannstrom I.O."/>
            <person name="Guillou S."/>
            <person name="Cros-Aarteil S."/>
            <person name="Calhoun S."/>
            <person name="Haridas S."/>
            <person name="Kuo A."/>
            <person name="Mondo S."/>
            <person name="Pangilinan J."/>
            <person name="Riley R."/>
            <person name="LaButti K."/>
            <person name="Andreopoulos B."/>
            <person name="Lipzen A."/>
            <person name="Chen C."/>
            <person name="Yanf M."/>
            <person name="Daum C."/>
            <person name="Ng V."/>
            <person name="Clum A."/>
            <person name="Steindorff A."/>
            <person name="Ohm R."/>
            <person name="Martin F."/>
            <person name="Silar P."/>
            <person name="Natvig D."/>
            <person name="Lalanne C."/>
            <person name="Gautier V."/>
            <person name="Ament-velasquez S.L."/>
            <person name="Kruys A."/>
            <person name="Hutchinson M.I."/>
            <person name="Powell A.J."/>
            <person name="Barry K."/>
            <person name="Miller A.N."/>
            <person name="Grigoriev I.V."/>
            <person name="Debuchy R."/>
            <person name="Gladieux P."/>
            <person name="Thoren M.H."/>
            <person name="Johannesson H."/>
        </authorList>
    </citation>
    <scope>NUCLEOTIDE SEQUENCE</scope>
    <source>
        <strain evidence="2">SMH3391-2</strain>
    </source>
</reference>
<dbReference type="EMBL" id="JAULSR010000001">
    <property type="protein sequence ID" value="KAK0636714.1"/>
    <property type="molecule type" value="Genomic_DNA"/>
</dbReference>
<evidence type="ECO:0000313" key="3">
    <source>
        <dbReference type="Proteomes" id="UP001174934"/>
    </source>
</evidence>
<dbReference type="Pfam" id="PF06985">
    <property type="entry name" value="HET"/>
    <property type="match status" value="1"/>
</dbReference>
<gene>
    <name evidence="2" type="ORF">B0T17DRAFT_613404</name>
</gene>